<keyword evidence="2" id="KW-1185">Reference proteome</keyword>
<gene>
    <name evidence="1" type="ORF">EAS62_20225</name>
</gene>
<sequence length="203" mass="22079">MLTIFSRFCAQLAATILQIAGHAALASISRARTQSARIKGNAMLRITLAAALASSIMLGTPAAAQSTTAAPAENKSTDIDYKIVDPSDLFIGTRKYLDKQILLRKMRCYYADVDDYRCTASGPVFLAVFTATVEPASARVWIEKNCDQLRVAVTSDKCLFNPQFVYGAKDVNDDIVSGFQQRKVIHPPAGVTMIPSKAIKSDR</sequence>
<comment type="caution">
    <text evidence="1">The sequence shown here is derived from an EMBL/GenBank/DDBJ whole genome shotgun (WGS) entry which is preliminary data.</text>
</comment>
<organism evidence="1 2">
    <name type="scientific">Bradyrhizobium zhanjiangense</name>
    <dbReference type="NCBI Taxonomy" id="1325107"/>
    <lineage>
        <taxon>Bacteria</taxon>
        <taxon>Pseudomonadati</taxon>
        <taxon>Pseudomonadota</taxon>
        <taxon>Alphaproteobacteria</taxon>
        <taxon>Hyphomicrobiales</taxon>
        <taxon>Nitrobacteraceae</taxon>
        <taxon>Bradyrhizobium</taxon>
    </lineage>
</organism>
<evidence type="ECO:0000313" key="2">
    <source>
        <dbReference type="Proteomes" id="UP000289946"/>
    </source>
</evidence>
<protein>
    <submittedName>
        <fullName evidence="1">Uncharacterized protein</fullName>
    </submittedName>
</protein>
<dbReference type="Proteomes" id="UP000289946">
    <property type="component" value="Unassembled WGS sequence"/>
</dbReference>
<evidence type="ECO:0000313" key="1">
    <source>
        <dbReference type="EMBL" id="RXG93026.1"/>
    </source>
</evidence>
<accession>A0ABY0DIG9</accession>
<reference evidence="1 2" key="1">
    <citation type="submission" date="2018-10" db="EMBL/GenBank/DDBJ databases">
        <title>Bradyrhizobium sp. nov., isolated from effective nodules of peanut in China.</title>
        <authorList>
            <person name="Li Y."/>
        </authorList>
    </citation>
    <scope>NUCLEOTIDE SEQUENCE [LARGE SCALE GENOMIC DNA]</scope>
    <source>
        <strain evidence="1 2">CCBAU 51781</strain>
    </source>
</reference>
<dbReference type="EMBL" id="RDRA01000011">
    <property type="protein sequence ID" value="RXG93026.1"/>
    <property type="molecule type" value="Genomic_DNA"/>
</dbReference>
<dbReference type="RefSeq" id="WP_128940520.1">
    <property type="nucleotide sequence ID" value="NZ_RDRA01000011.1"/>
</dbReference>
<name>A0ABY0DIG9_9BRAD</name>
<proteinExistence type="predicted"/>